<evidence type="ECO:0000313" key="2">
    <source>
        <dbReference type="Proteomes" id="UP001470230"/>
    </source>
</evidence>
<reference evidence="1 2" key="1">
    <citation type="submission" date="2024-04" db="EMBL/GenBank/DDBJ databases">
        <title>Tritrichomonas musculus Genome.</title>
        <authorList>
            <person name="Alves-Ferreira E."/>
            <person name="Grigg M."/>
            <person name="Lorenzi H."/>
            <person name="Galac M."/>
        </authorList>
    </citation>
    <scope>NUCLEOTIDE SEQUENCE [LARGE SCALE GENOMIC DNA]</scope>
    <source>
        <strain evidence="1 2">EAF2021</strain>
    </source>
</reference>
<organism evidence="1 2">
    <name type="scientific">Tritrichomonas musculus</name>
    <dbReference type="NCBI Taxonomy" id="1915356"/>
    <lineage>
        <taxon>Eukaryota</taxon>
        <taxon>Metamonada</taxon>
        <taxon>Parabasalia</taxon>
        <taxon>Tritrichomonadida</taxon>
        <taxon>Tritrichomonadidae</taxon>
        <taxon>Tritrichomonas</taxon>
    </lineage>
</organism>
<keyword evidence="2" id="KW-1185">Reference proteome</keyword>
<dbReference type="Proteomes" id="UP001470230">
    <property type="component" value="Unassembled WGS sequence"/>
</dbReference>
<name>A0ABR2HMX9_9EUKA</name>
<dbReference type="PANTHER" id="PTHR24159">
    <property type="match status" value="1"/>
</dbReference>
<sequence>MTIQEHLSQMKEMYSSILSYISESNSLMNFSSLIKILEKNQIGDNLHLLKTLLHILLNISNDYHRSPTFIGKIEKIIKYFKDKINKCFPNWEIFNIFKSNKRILLFLFEEKIIKMDNDIAAQIINYKYTKRNYHKYFLPEIKPFIDEKFLKNHGCGCSISDFSTNLPENFYEKRKSGENDSFLCEMIRNDSVTEFSSFVRKKKISLDEKIDESIYETNLFLLKNKYAHLIEYNISLIEYAAFFGSVKIFNYLRKNGAKLTPSLWIYAIHSHNAEIIHTLDENKVKPEDESYRECFYESIRCHNKDIANYFISIFLNEKDKNAPETAKRCLKYYNFDFAKSEFINELFFIELCQYDHYLFVDSLLNKRDFDVNKIIIYNTFVSYNLK</sequence>
<proteinExistence type="predicted"/>
<gene>
    <name evidence="1" type="ORF">M9Y10_018171</name>
</gene>
<evidence type="ECO:0008006" key="3">
    <source>
        <dbReference type="Google" id="ProtNLM"/>
    </source>
</evidence>
<protein>
    <recommendedName>
        <fullName evidence="3">DUF3447 domain-containing protein</fullName>
    </recommendedName>
</protein>
<dbReference type="PANTHER" id="PTHR24159:SF5">
    <property type="entry name" value="ANK_REP_REGION DOMAIN-CONTAINING PROTEIN"/>
    <property type="match status" value="1"/>
</dbReference>
<dbReference type="SUPFAM" id="SSF48403">
    <property type="entry name" value="Ankyrin repeat"/>
    <property type="match status" value="1"/>
</dbReference>
<dbReference type="EMBL" id="JAPFFF010000024">
    <property type="protein sequence ID" value="KAK8850060.1"/>
    <property type="molecule type" value="Genomic_DNA"/>
</dbReference>
<accession>A0ABR2HMX9</accession>
<dbReference type="InterPro" id="IPR036770">
    <property type="entry name" value="Ankyrin_rpt-contain_sf"/>
</dbReference>
<evidence type="ECO:0000313" key="1">
    <source>
        <dbReference type="EMBL" id="KAK8850060.1"/>
    </source>
</evidence>
<comment type="caution">
    <text evidence="1">The sequence shown here is derived from an EMBL/GenBank/DDBJ whole genome shotgun (WGS) entry which is preliminary data.</text>
</comment>